<dbReference type="InterPro" id="IPR017981">
    <property type="entry name" value="GPCR_2-like_7TM"/>
</dbReference>
<evidence type="ECO:0000256" key="3">
    <source>
        <dbReference type="ARBA" id="ARBA00022989"/>
    </source>
</evidence>
<sequence length="330" mass="37599">MGERAKIVNEYLTTITSILSFFGTLFIIVSYFVWKDIRSKSRRILVYISIADFCTAVATVAATASFWLTGSETKQVCFIQSIIGTLSVLCSFFWTAFMAVYLYLNVCKKTSRLANRLLYFFHMCGWGVPVVIVSIGASTNKLGNNGDQVTSGWCWVNKNLPWNEQVLWMFLAGKLWEILACLAIVLLYGLLKRSMTKKVSYNSVWNLYGLFTRSTKEQAQKAERKLICVPLIFVILRSWGTIRFLLLIAKGPDYKSQVDDWLLVLQGIGDNAPGFANFLLFCFFTDKFLGRFHWWLRSCCAKCFAKSTHRCSSLTIYCEDTSPKEPLIGQ</sequence>
<feature type="transmembrane region" description="Helical" evidence="5">
    <location>
        <begin position="116"/>
        <end position="137"/>
    </location>
</feature>
<feature type="non-terminal residue" evidence="8">
    <location>
        <position position="330"/>
    </location>
</feature>
<comment type="subcellular location">
    <subcellularLocation>
        <location evidence="1">Membrane</location>
        <topology evidence="1">Multi-pass membrane protein</topology>
    </subcellularLocation>
</comment>
<evidence type="ECO:0000256" key="5">
    <source>
        <dbReference type="SAM" id="Phobius"/>
    </source>
</evidence>
<feature type="transmembrane region" description="Helical" evidence="5">
    <location>
        <begin position="12"/>
        <end position="33"/>
    </location>
</feature>
<dbReference type="EMBL" id="CALNXI010000043">
    <property type="protein sequence ID" value="CAH3016549.1"/>
    <property type="molecule type" value="Genomic_DNA"/>
</dbReference>
<evidence type="ECO:0000313" key="8">
    <source>
        <dbReference type="EMBL" id="CAH3016549.1"/>
    </source>
</evidence>
<evidence type="ECO:0000256" key="2">
    <source>
        <dbReference type="ARBA" id="ARBA00022692"/>
    </source>
</evidence>
<dbReference type="Gene3D" id="1.20.1070.10">
    <property type="entry name" value="Rhodopsin 7-helix transmembrane proteins"/>
    <property type="match status" value="1"/>
</dbReference>
<proteinExistence type="predicted"/>
<keyword evidence="3 5" id="KW-1133">Transmembrane helix</keyword>
<feature type="transmembrane region" description="Helical" evidence="5">
    <location>
        <begin position="226"/>
        <end position="249"/>
    </location>
</feature>
<feature type="transmembrane region" description="Helical" evidence="5">
    <location>
        <begin position="166"/>
        <end position="191"/>
    </location>
</feature>
<keyword evidence="9" id="KW-1185">Reference proteome</keyword>
<evidence type="ECO:0000259" key="7">
    <source>
        <dbReference type="PROSITE" id="PS50262"/>
    </source>
</evidence>
<reference evidence="8 9" key="1">
    <citation type="submission" date="2022-05" db="EMBL/GenBank/DDBJ databases">
        <authorList>
            <consortium name="Genoscope - CEA"/>
            <person name="William W."/>
        </authorList>
    </citation>
    <scope>NUCLEOTIDE SEQUENCE [LARGE SCALE GENOMIC DNA]</scope>
</reference>
<dbReference type="InterPro" id="IPR017452">
    <property type="entry name" value="GPCR_Rhodpsn_7TM"/>
</dbReference>
<feature type="transmembrane region" description="Helical" evidence="5">
    <location>
        <begin position="261"/>
        <end position="284"/>
    </location>
</feature>
<feature type="domain" description="G-protein coupled receptors family 2 profile 2" evidence="6">
    <location>
        <begin position="9"/>
        <end position="285"/>
    </location>
</feature>
<dbReference type="PROSITE" id="PS50262">
    <property type="entry name" value="G_PROTEIN_RECEP_F1_2"/>
    <property type="match status" value="1"/>
</dbReference>
<gene>
    <name evidence="8" type="ORF">PEVE_00030377</name>
</gene>
<evidence type="ECO:0000259" key="6">
    <source>
        <dbReference type="PROSITE" id="PS50261"/>
    </source>
</evidence>
<dbReference type="SUPFAM" id="SSF81321">
    <property type="entry name" value="Family A G protein-coupled receptor-like"/>
    <property type="match status" value="1"/>
</dbReference>
<evidence type="ECO:0000313" key="9">
    <source>
        <dbReference type="Proteomes" id="UP001159427"/>
    </source>
</evidence>
<keyword evidence="4 5" id="KW-0472">Membrane</keyword>
<feature type="transmembrane region" description="Helical" evidence="5">
    <location>
        <begin position="79"/>
        <end position="104"/>
    </location>
</feature>
<name>A0ABN8LHI0_9CNID</name>
<accession>A0ABN8LHI0</accession>
<dbReference type="InterPro" id="IPR022343">
    <property type="entry name" value="GCR1-cAMP_receptor"/>
</dbReference>
<keyword evidence="2 5" id="KW-0812">Transmembrane</keyword>
<dbReference type="PRINTS" id="PR02001">
    <property type="entry name" value="GCR1CAMPR"/>
</dbReference>
<evidence type="ECO:0000256" key="1">
    <source>
        <dbReference type="ARBA" id="ARBA00004141"/>
    </source>
</evidence>
<organism evidence="8 9">
    <name type="scientific">Porites evermanni</name>
    <dbReference type="NCBI Taxonomy" id="104178"/>
    <lineage>
        <taxon>Eukaryota</taxon>
        <taxon>Metazoa</taxon>
        <taxon>Cnidaria</taxon>
        <taxon>Anthozoa</taxon>
        <taxon>Hexacorallia</taxon>
        <taxon>Scleractinia</taxon>
        <taxon>Fungiina</taxon>
        <taxon>Poritidae</taxon>
        <taxon>Porites</taxon>
    </lineage>
</organism>
<dbReference type="Proteomes" id="UP001159427">
    <property type="component" value="Unassembled WGS sequence"/>
</dbReference>
<evidence type="ECO:0008006" key="10">
    <source>
        <dbReference type="Google" id="ProtNLM"/>
    </source>
</evidence>
<dbReference type="InterPro" id="IPR000832">
    <property type="entry name" value="GPCR_2_secretin-like"/>
</dbReference>
<evidence type="ECO:0000256" key="4">
    <source>
        <dbReference type="ARBA" id="ARBA00023136"/>
    </source>
</evidence>
<dbReference type="PANTHER" id="PTHR23112">
    <property type="entry name" value="G PROTEIN-COUPLED RECEPTOR 157-RELATED"/>
    <property type="match status" value="1"/>
</dbReference>
<dbReference type="Pfam" id="PF00002">
    <property type="entry name" value="7tm_2"/>
    <property type="match status" value="1"/>
</dbReference>
<feature type="transmembrane region" description="Helical" evidence="5">
    <location>
        <begin position="45"/>
        <end position="67"/>
    </location>
</feature>
<comment type="caution">
    <text evidence="8">The sequence shown here is derived from an EMBL/GenBank/DDBJ whole genome shotgun (WGS) entry which is preliminary data.</text>
</comment>
<feature type="domain" description="G-protein coupled receptors family 1 profile" evidence="7">
    <location>
        <begin position="23"/>
        <end position="235"/>
    </location>
</feature>
<protein>
    <recommendedName>
        <fullName evidence="10">G-protein coupled receptor 157</fullName>
    </recommendedName>
</protein>
<dbReference type="PROSITE" id="PS50261">
    <property type="entry name" value="G_PROTEIN_RECEP_F2_4"/>
    <property type="match status" value="1"/>
</dbReference>
<dbReference type="PANTHER" id="PTHR23112:SF47">
    <property type="entry name" value="G-PROTEIN COUPLED RECEPTOR 157"/>
    <property type="match status" value="1"/>
</dbReference>